<feature type="domain" description="Protein FecR C-terminal" evidence="3">
    <location>
        <begin position="311"/>
        <end position="377"/>
    </location>
</feature>
<dbReference type="OrthoDB" id="1099963at2"/>
<dbReference type="AlphaFoldDB" id="A0A2U2PJ97"/>
<feature type="transmembrane region" description="Helical" evidence="1">
    <location>
        <begin position="75"/>
        <end position="96"/>
    </location>
</feature>
<feature type="domain" description="FecR protein" evidence="2">
    <location>
        <begin position="174"/>
        <end position="269"/>
    </location>
</feature>
<gene>
    <name evidence="4" type="ORF">DDR33_06505</name>
</gene>
<protein>
    <submittedName>
        <fullName evidence="4">Iron dicitrate transport regulator FecR</fullName>
    </submittedName>
</protein>
<keyword evidence="5" id="KW-1185">Reference proteome</keyword>
<dbReference type="InterPro" id="IPR012373">
    <property type="entry name" value="Ferrdict_sens_TM"/>
</dbReference>
<keyword evidence="1" id="KW-0472">Membrane</keyword>
<dbReference type="PANTHER" id="PTHR30273">
    <property type="entry name" value="PERIPLASMIC SIGNAL SENSOR AND SIGMA FACTOR ACTIVATOR FECR-RELATED"/>
    <property type="match status" value="1"/>
</dbReference>
<evidence type="ECO:0000259" key="2">
    <source>
        <dbReference type="Pfam" id="PF04773"/>
    </source>
</evidence>
<dbReference type="GO" id="GO:0016989">
    <property type="term" value="F:sigma factor antagonist activity"/>
    <property type="evidence" value="ECO:0007669"/>
    <property type="project" value="TreeGrafter"/>
</dbReference>
<dbReference type="Proteomes" id="UP000245647">
    <property type="component" value="Unassembled WGS sequence"/>
</dbReference>
<dbReference type="Pfam" id="PF04773">
    <property type="entry name" value="FecR"/>
    <property type="match status" value="1"/>
</dbReference>
<accession>A0A2U2PJ97</accession>
<dbReference type="Gene3D" id="2.60.120.1440">
    <property type="match status" value="1"/>
</dbReference>
<keyword evidence="1" id="KW-1133">Transmembrane helix</keyword>
<dbReference type="EMBL" id="QEAS01000004">
    <property type="protein sequence ID" value="PWG81477.1"/>
    <property type="molecule type" value="Genomic_DNA"/>
</dbReference>
<comment type="caution">
    <text evidence="4">The sequence shown here is derived from an EMBL/GenBank/DDBJ whole genome shotgun (WGS) entry which is preliminary data.</text>
</comment>
<proteinExistence type="predicted"/>
<dbReference type="PIRSF" id="PIRSF018266">
    <property type="entry name" value="FecR"/>
    <property type="match status" value="1"/>
</dbReference>
<dbReference type="PANTHER" id="PTHR30273:SF2">
    <property type="entry name" value="PROTEIN FECR"/>
    <property type="match status" value="1"/>
</dbReference>
<organism evidence="4 5">
    <name type="scientific">Pararcticibacter amylolyticus</name>
    <dbReference type="NCBI Taxonomy" id="2173175"/>
    <lineage>
        <taxon>Bacteria</taxon>
        <taxon>Pseudomonadati</taxon>
        <taxon>Bacteroidota</taxon>
        <taxon>Sphingobacteriia</taxon>
        <taxon>Sphingobacteriales</taxon>
        <taxon>Sphingobacteriaceae</taxon>
        <taxon>Pararcticibacter</taxon>
    </lineage>
</organism>
<dbReference type="InterPro" id="IPR032508">
    <property type="entry name" value="FecR_C"/>
</dbReference>
<dbReference type="Pfam" id="PF16344">
    <property type="entry name" value="FecR_C"/>
    <property type="match status" value="1"/>
</dbReference>
<evidence type="ECO:0000256" key="1">
    <source>
        <dbReference type="SAM" id="Phobius"/>
    </source>
</evidence>
<evidence type="ECO:0000259" key="3">
    <source>
        <dbReference type="Pfam" id="PF16344"/>
    </source>
</evidence>
<dbReference type="Gene3D" id="3.55.50.30">
    <property type="match status" value="1"/>
</dbReference>
<reference evidence="4 5" key="1">
    <citation type="submission" date="2018-04" db="EMBL/GenBank/DDBJ databases">
        <title>Pedobacter chongqingensis sp. nov., isolated from a rottenly hemp rope.</title>
        <authorList>
            <person name="Cai Y."/>
        </authorList>
    </citation>
    <scope>NUCLEOTIDE SEQUENCE [LARGE SCALE GENOMIC DNA]</scope>
    <source>
        <strain evidence="4 5">FJ4-8</strain>
    </source>
</reference>
<evidence type="ECO:0000313" key="5">
    <source>
        <dbReference type="Proteomes" id="UP000245647"/>
    </source>
</evidence>
<keyword evidence="1" id="KW-0812">Transmembrane</keyword>
<name>A0A2U2PJ97_9SPHI</name>
<sequence length="379" mass="42454">MMIQRKEAENLLQKYIGGTATEEERALLEAWYAKYEMEGLPEVSEISKRQQAEHIREALIAHSGSAKSMARTVPVWPRMAVAASVVFLLAFGTWIFRNKQETPQKPRKSIAGDVAPGSDKAVLTLGNGTQMNISGARSGLLTRQGNTHINIRSGKELIYNAVKEKTSGEIEYNTLTTPRGGQYALTLPDGTKVWLDAASSITFPVAFTGSTREVKISGQVYFEVAHQRAKPFRVKTGNQVVEVLGTRFNINAYADEPDVKTTLFEGSVKVSDATDKVVLKPGQQAENDDRRISVRDNASMDEAIAWHQGLFRFEDADIKTVMRQLARWYDVDISYEGKVTERRFSGKIYRNISALQVSDILSYKQIRFRIEGKRIIVMP</sequence>
<dbReference type="InterPro" id="IPR006860">
    <property type="entry name" value="FecR"/>
</dbReference>
<dbReference type="RefSeq" id="WP_109414961.1">
    <property type="nucleotide sequence ID" value="NZ_QEAS01000004.1"/>
</dbReference>
<evidence type="ECO:0000313" key="4">
    <source>
        <dbReference type="EMBL" id="PWG81477.1"/>
    </source>
</evidence>